<accession>A0A919R5R4</accession>
<reference evidence="3" key="1">
    <citation type="submission" date="2021-01" db="EMBL/GenBank/DDBJ databases">
        <title>Whole genome shotgun sequence of Sphaerisporangium rufum NBRC 109079.</title>
        <authorList>
            <person name="Komaki H."/>
            <person name="Tamura T."/>
        </authorList>
    </citation>
    <scope>NUCLEOTIDE SEQUENCE</scope>
    <source>
        <strain evidence="3">NBRC 109079</strain>
    </source>
</reference>
<proteinExistence type="predicted"/>
<dbReference type="AlphaFoldDB" id="A0A919R5R4"/>
<dbReference type="PANTHER" id="PTHR35526:SF3">
    <property type="entry name" value="ANTI-SIGMA-F FACTOR RSBW"/>
    <property type="match status" value="1"/>
</dbReference>
<organism evidence="3 4">
    <name type="scientific">Sphaerisporangium rufum</name>
    <dbReference type="NCBI Taxonomy" id="1381558"/>
    <lineage>
        <taxon>Bacteria</taxon>
        <taxon>Bacillati</taxon>
        <taxon>Actinomycetota</taxon>
        <taxon>Actinomycetes</taxon>
        <taxon>Streptosporangiales</taxon>
        <taxon>Streptosporangiaceae</taxon>
        <taxon>Sphaerisporangium</taxon>
    </lineage>
</organism>
<dbReference type="EMBL" id="BOOU01000069">
    <property type="protein sequence ID" value="GII80196.1"/>
    <property type="molecule type" value="Genomic_DNA"/>
</dbReference>
<dbReference type="PANTHER" id="PTHR35526">
    <property type="entry name" value="ANTI-SIGMA-F FACTOR RSBW-RELATED"/>
    <property type="match status" value="1"/>
</dbReference>
<keyword evidence="1" id="KW-0808">Transferase</keyword>
<feature type="domain" description="Histidine kinase/HSP90-like ATPase" evidence="2">
    <location>
        <begin position="42"/>
        <end position="140"/>
    </location>
</feature>
<dbReference type="GO" id="GO:0004674">
    <property type="term" value="F:protein serine/threonine kinase activity"/>
    <property type="evidence" value="ECO:0007669"/>
    <property type="project" value="UniProtKB-KW"/>
</dbReference>
<dbReference type="InterPro" id="IPR036890">
    <property type="entry name" value="HATPase_C_sf"/>
</dbReference>
<dbReference type="SUPFAM" id="SSF55874">
    <property type="entry name" value="ATPase domain of HSP90 chaperone/DNA topoisomerase II/histidine kinase"/>
    <property type="match status" value="1"/>
</dbReference>
<protein>
    <recommendedName>
        <fullName evidence="2">Histidine kinase/HSP90-like ATPase domain-containing protein</fullName>
    </recommendedName>
</protein>
<keyword evidence="4" id="KW-1185">Reference proteome</keyword>
<evidence type="ECO:0000256" key="1">
    <source>
        <dbReference type="ARBA" id="ARBA00022527"/>
    </source>
</evidence>
<gene>
    <name evidence="3" type="ORF">Sru01_51780</name>
</gene>
<name>A0A919R5R4_9ACTN</name>
<dbReference type="Proteomes" id="UP000655287">
    <property type="component" value="Unassembled WGS sequence"/>
</dbReference>
<evidence type="ECO:0000259" key="2">
    <source>
        <dbReference type="SMART" id="SM00387"/>
    </source>
</evidence>
<evidence type="ECO:0000313" key="4">
    <source>
        <dbReference type="Proteomes" id="UP000655287"/>
    </source>
</evidence>
<keyword evidence="1" id="KW-0418">Kinase</keyword>
<keyword evidence="1" id="KW-0723">Serine/threonine-protein kinase</keyword>
<dbReference type="Gene3D" id="3.30.565.10">
    <property type="entry name" value="Histidine kinase-like ATPase, C-terminal domain"/>
    <property type="match status" value="1"/>
</dbReference>
<evidence type="ECO:0000313" key="3">
    <source>
        <dbReference type="EMBL" id="GII80196.1"/>
    </source>
</evidence>
<comment type="caution">
    <text evidence="3">The sequence shown here is derived from an EMBL/GenBank/DDBJ whole genome shotgun (WGS) entry which is preliminary data.</text>
</comment>
<dbReference type="SMART" id="SM00387">
    <property type="entry name" value="HATPase_c"/>
    <property type="match status" value="1"/>
</dbReference>
<dbReference type="InterPro" id="IPR050267">
    <property type="entry name" value="Anti-sigma-factor_SerPK"/>
</dbReference>
<dbReference type="InterPro" id="IPR003594">
    <property type="entry name" value="HATPase_dom"/>
</dbReference>
<dbReference type="CDD" id="cd16936">
    <property type="entry name" value="HATPase_RsbW-like"/>
    <property type="match status" value="1"/>
</dbReference>
<dbReference type="Pfam" id="PF13581">
    <property type="entry name" value="HATPase_c_2"/>
    <property type="match status" value="1"/>
</dbReference>
<sequence>MRTMGALLGKVDLPGLDGSVHVARAYVRSVLRQAGGRVLDDELLDDVETLVSEVFTNAVRHSRSGHRPGGMVHIRVHDDGGTVRVEVTDEGSPVDLPVIPERVDPLGESGRGLWLVRELSTAWGWRSHDRGRTIWFEARS</sequence>